<dbReference type="EMBL" id="VSWC01000079">
    <property type="protein sequence ID" value="KAA1094430.1"/>
    <property type="molecule type" value="Genomic_DNA"/>
</dbReference>
<sequence>MKTLLKNHETRQIEPKRFHEQEPLEMAFSPSAVVRGARRAPLTSKQAGVGFYKGTGSHPALGPKSQGSHGTGRVLGRIYRLEPKKMRSFIVPQVVHDFRELSSRPDLRPYTESTLPLPSEVDFDRWPTDRRKMQPKVQRNLAPWHNPDSVFSNKGFDGDYFRQLMNHLRERDSTDDSPDQSLTDLKTE</sequence>
<dbReference type="InterPro" id="IPR019189">
    <property type="entry name" value="Ribosomal_mL41"/>
</dbReference>
<keyword evidence="4" id="KW-1185">Reference proteome</keyword>
<reference evidence="4 5" key="1">
    <citation type="submission" date="2019-05" db="EMBL/GenBank/DDBJ databases">
        <title>Emergence of the Ug99 lineage of the wheat stem rust pathogen through somatic hybridization.</title>
        <authorList>
            <person name="Li F."/>
            <person name="Upadhyaya N.M."/>
            <person name="Sperschneider J."/>
            <person name="Matny O."/>
            <person name="Nguyen-Phuc H."/>
            <person name="Mago R."/>
            <person name="Raley C."/>
            <person name="Miller M.E."/>
            <person name="Silverstein K.A.T."/>
            <person name="Henningsen E."/>
            <person name="Hirsch C.D."/>
            <person name="Visser B."/>
            <person name="Pretorius Z.A."/>
            <person name="Steffenson B.J."/>
            <person name="Schwessinger B."/>
            <person name="Dodds P.N."/>
            <person name="Figueroa M."/>
        </authorList>
    </citation>
    <scope>NUCLEOTIDE SEQUENCE [LARGE SCALE GENOMIC DNA]</scope>
    <source>
        <strain evidence="2">21-0</strain>
        <strain evidence="3 5">Ug99</strain>
    </source>
</reference>
<dbReference type="EMBL" id="VDEP01000138">
    <property type="protein sequence ID" value="KAA1129163.1"/>
    <property type="molecule type" value="Genomic_DNA"/>
</dbReference>
<evidence type="ECO:0000313" key="2">
    <source>
        <dbReference type="EMBL" id="KAA1094430.1"/>
    </source>
</evidence>
<dbReference type="GO" id="GO:0003735">
    <property type="term" value="F:structural constituent of ribosome"/>
    <property type="evidence" value="ECO:0007669"/>
    <property type="project" value="InterPro"/>
</dbReference>
<evidence type="ECO:0000313" key="4">
    <source>
        <dbReference type="Proteomes" id="UP000324748"/>
    </source>
</evidence>
<dbReference type="GO" id="GO:0005762">
    <property type="term" value="C:mitochondrial large ribosomal subunit"/>
    <property type="evidence" value="ECO:0007669"/>
    <property type="project" value="InterPro"/>
</dbReference>
<evidence type="ECO:0000313" key="3">
    <source>
        <dbReference type="EMBL" id="KAA1129163.1"/>
    </source>
</evidence>
<feature type="region of interest" description="Disordered" evidence="1">
    <location>
        <begin position="167"/>
        <end position="188"/>
    </location>
</feature>
<name>A0A5B0P1V6_PUCGR</name>
<accession>A0A5B0P1V6</accession>
<dbReference type="Pfam" id="PF09809">
    <property type="entry name" value="MRP-L27"/>
    <property type="match status" value="1"/>
</dbReference>
<feature type="compositionally biased region" description="Polar residues" evidence="1">
    <location>
        <begin position="179"/>
        <end position="188"/>
    </location>
</feature>
<organism evidence="2 4">
    <name type="scientific">Puccinia graminis f. sp. tritici</name>
    <dbReference type="NCBI Taxonomy" id="56615"/>
    <lineage>
        <taxon>Eukaryota</taxon>
        <taxon>Fungi</taxon>
        <taxon>Dikarya</taxon>
        <taxon>Basidiomycota</taxon>
        <taxon>Pucciniomycotina</taxon>
        <taxon>Pucciniomycetes</taxon>
        <taxon>Pucciniales</taxon>
        <taxon>Pucciniaceae</taxon>
        <taxon>Puccinia</taxon>
    </lineage>
</organism>
<evidence type="ECO:0000256" key="1">
    <source>
        <dbReference type="SAM" id="MobiDB-lite"/>
    </source>
</evidence>
<dbReference type="Proteomes" id="UP000324748">
    <property type="component" value="Unassembled WGS sequence"/>
</dbReference>
<dbReference type="AlphaFoldDB" id="A0A5B0P1V6"/>
<protein>
    <submittedName>
        <fullName evidence="2">Uncharacterized protein</fullName>
    </submittedName>
</protein>
<gene>
    <name evidence="2" type="ORF">PGT21_021084</name>
    <name evidence="3" type="ORF">PGTUg99_032282</name>
</gene>
<evidence type="ECO:0000313" key="5">
    <source>
        <dbReference type="Proteomes" id="UP000325313"/>
    </source>
</evidence>
<comment type="caution">
    <text evidence="2">The sequence shown here is derived from an EMBL/GenBank/DDBJ whole genome shotgun (WGS) entry which is preliminary data.</text>
</comment>
<dbReference type="Proteomes" id="UP000325313">
    <property type="component" value="Unassembled WGS sequence"/>
</dbReference>
<proteinExistence type="predicted"/>
<dbReference type="OrthoDB" id="408933at2759"/>